<evidence type="ECO:0000313" key="8">
    <source>
        <dbReference type="Proteomes" id="UP000189701"/>
    </source>
</evidence>
<organism evidence="8 9">
    <name type="scientific">Nicotiana sylvestris</name>
    <name type="common">Wood tobacco</name>
    <name type="synonym">South American tobacco</name>
    <dbReference type="NCBI Taxonomy" id="4096"/>
    <lineage>
        <taxon>Eukaryota</taxon>
        <taxon>Viridiplantae</taxon>
        <taxon>Streptophyta</taxon>
        <taxon>Embryophyta</taxon>
        <taxon>Tracheophyta</taxon>
        <taxon>Spermatophyta</taxon>
        <taxon>Magnoliopsida</taxon>
        <taxon>eudicotyledons</taxon>
        <taxon>Gunneridae</taxon>
        <taxon>Pentapetalae</taxon>
        <taxon>asterids</taxon>
        <taxon>lamiids</taxon>
        <taxon>Solanales</taxon>
        <taxon>Solanaceae</taxon>
        <taxon>Nicotianoideae</taxon>
        <taxon>Nicotianeae</taxon>
        <taxon>Nicotiana</taxon>
    </lineage>
</organism>
<dbReference type="InterPro" id="IPR050951">
    <property type="entry name" value="Retrovirus_Pol_polyprotein"/>
</dbReference>
<dbReference type="RefSeq" id="XP_009763887.1">
    <property type="nucleotide sequence ID" value="XM_009765585.1"/>
</dbReference>
<dbReference type="Gene3D" id="3.30.70.270">
    <property type="match status" value="2"/>
</dbReference>
<dbReference type="GO" id="GO:0004519">
    <property type="term" value="F:endonuclease activity"/>
    <property type="evidence" value="ECO:0007669"/>
    <property type="project" value="UniProtKB-KW"/>
</dbReference>
<dbReference type="InterPro" id="IPR043502">
    <property type="entry name" value="DNA/RNA_pol_sf"/>
</dbReference>
<evidence type="ECO:0000256" key="1">
    <source>
        <dbReference type="ARBA" id="ARBA00022679"/>
    </source>
</evidence>
<dbReference type="InterPro" id="IPR012337">
    <property type="entry name" value="RNaseH-like_sf"/>
</dbReference>
<sequence length="506" mass="58577">MEVFMDNFSVVGDSFEDCLHNLTRVLKRYVETNLVLNWDKCHFMVQEGIVLRHRVSKKEIEVDHAKVDVIEKLPAPTSVKVVRSFLGHAGFYRRFIKDFSKMLTPYQPFELMCDASDSAIGVILGQRKEKIMHPIYYASRTLSGAQLNYTVTEKEILAVVFAFDKFRSYLIGSKVIVYSDHAAIRYLIEKKESKTRLISWVLLLQEFDLEIRDRKGTDNQVSDHLSRLEGEEKRTEVEDIIETFPDEKLLVVTMEEAPWYADIANYLACGITLWRNSDSNKGVGIRPVFAYIVKDAHAWVKSCDECQSTGNISHYHEMLMNIIQEVEVFDMWGIDFMGPFISSYGNKYILVAVDYVFKWVEAVAFPTNDAKGLNLNMETTGTNRVNGLHGLEEFRFQAFDSARLYKERIKLMHDKHILDQNFKPGELVLLYNSRLRLFLGKLKSRWSGPFRVVQMFKSGAVEIESEDRTNKFTVNGQRLKHYLGMIEQKGDIVVITLEEPQYTNEE</sequence>
<dbReference type="InterPro" id="IPR036397">
    <property type="entry name" value="RNaseH_sf"/>
</dbReference>
<dbReference type="CDD" id="cd09274">
    <property type="entry name" value="RNase_HI_RT_Ty3"/>
    <property type="match status" value="1"/>
</dbReference>
<reference evidence="9" key="2">
    <citation type="submission" date="2025-08" db="UniProtKB">
        <authorList>
            <consortium name="RefSeq"/>
        </authorList>
    </citation>
    <scope>IDENTIFICATION</scope>
    <source>
        <tissue evidence="9">Leaf</tissue>
    </source>
</reference>
<name>A0A1U7V6V4_NICSY</name>
<evidence type="ECO:0000256" key="5">
    <source>
        <dbReference type="ARBA" id="ARBA00022801"/>
    </source>
</evidence>
<evidence type="ECO:0000256" key="4">
    <source>
        <dbReference type="ARBA" id="ARBA00022759"/>
    </source>
</evidence>
<dbReference type="Proteomes" id="UP000189701">
    <property type="component" value="Unplaced"/>
</dbReference>
<dbReference type="GO" id="GO:0003676">
    <property type="term" value="F:nucleic acid binding"/>
    <property type="evidence" value="ECO:0007669"/>
    <property type="project" value="InterPro"/>
</dbReference>
<dbReference type="GO" id="GO:0016787">
    <property type="term" value="F:hydrolase activity"/>
    <property type="evidence" value="ECO:0007669"/>
    <property type="project" value="UniProtKB-KW"/>
</dbReference>
<evidence type="ECO:0000256" key="3">
    <source>
        <dbReference type="ARBA" id="ARBA00022722"/>
    </source>
</evidence>
<keyword evidence="2" id="KW-0548">Nucleotidyltransferase</keyword>
<dbReference type="FunFam" id="3.10.20.370:FF:000001">
    <property type="entry name" value="Retrovirus-related Pol polyprotein from transposon 17.6-like protein"/>
    <property type="match status" value="1"/>
</dbReference>
<dbReference type="PANTHER" id="PTHR37984:SF5">
    <property type="entry name" value="PROTEIN NYNRIN-LIKE"/>
    <property type="match status" value="1"/>
</dbReference>
<dbReference type="eggNOG" id="KOG0017">
    <property type="taxonomic scope" value="Eukaryota"/>
</dbReference>
<protein>
    <submittedName>
        <fullName evidence="9">Uncharacterized protein LOC104215723</fullName>
    </submittedName>
</protein>
<evidence type="ECO:0000256" key="6">
    <source>
        <dbReference type="ARBA" id="ARBA00022918"/>
    </source>
</evidence>
<dbReference type="Pfam" id="PF17917">
    <property type="entry name" value="RT_RNaseH"/>
    <property type="match status" value="1"/>
</dbReference>
<keyword evidence="5" id="KW-0378">Hydrolase</keyword>
<feature type="domain" description="Reverse transcriptase RNase H-like" evidence="7">
    <location>
        <begin position="105"/>
        <end position="207"/>
    </location>
</feature>
<dbReference type="Gene3D" id="3.30.420.10">
    <property type="entry name" value="Ribonuclease H-like superfamily/Ribonuclease H"/>
    <property type="match status" value="1"/>
</dbReference>
<keyword evidence="6" id="KW-0695">RNA-directed DNA polymerase</keyword>
<evidence type="ECO:0000313" key="9">
    <source>
        <dbReference type="RefSeq" id="XP_009763887.1"/>
    </source>
</evidence>
<evidence type="ECO:0000256" key="2">
    <source>
        <dbReference type="ARBA" id="ARBA00022695"/>
    </source>
</evidence>
<dbReference type="PANTHER" id="PTHR37984">
    <property type="entry name" value="PROTEIN CBG26694"/>
    <property type="match status" value="1"/>
</dbReference>
<accession>A0A1U7V6V4</accession>
<gene>
    <name evidence="9" type="primary">LOC104215723</name>
</gene>
<evidence type="ECO:0000259" key="7">
    <source>
        <dbReference type="Pfam" id="PF17917"/>
    </source>
</evidence>
<dbReference type="SUPFAM" id="SSF56672">
    <property type="entry name" value="DNA/RNA polymerases"/>
    <property type="match status" value="1"/>
</dbReference>
<dbReference type="AlphaFoldDB" id="A0A1U7V6V4"/>
<keyword evidence="8" id="KW-1185">Reference proteome</keyword>
<dbReference type="InterPro" id="IPR041373">
    <property type="entry name" value="RT_RNaseH"/>
</dbReference>
<keyword evidence="1" id="KW-0808">Transferase</keyword>
<dbReference type="GO" id="GO:0003964">
    <property type="term" value="F:RNA-directed DNA polymerase activity"/>
    <property type="evidence" value="ECO:0007669"/>
    <property type="project" value="UniProtKB-KW"/>
</dbReference>
<dbReference type="InterPro" id="IPR043128">
    <property type="entry name" value="Rev_trsase/Diguanyl_cyclase"/>
</dbReference>
<keyword evidence="4" id="KW-0255">Endonuclease</keyword>
<proteinExistence type="predicted"/>
<keyword evidence="3" id="KW-0540">Nuclease</keyword>
<dbReference type="SUPFAM" id="SSF53098">
    <property type="entry name" value="Ribonuclease H-like"/>
    <property type="match status" value="1"/>
</dbReference>
<reference evidence="8" key="1">
    <citation type="journal article" date="2013" name="Genome Biol.">
        <title>Reference genomes and transcriptomes of Nicotiana sylvestris and Nicotiana tomentosiformis.</title>
        <authorList>
            <person name="Sierro N."/>
            <person name="Battey J.N."/>
            <person name="Ouadi S."/>
            <person name="Bovet L."/>
            <person name="Goepfert S."/>
            <person name="Bakaher N."/>
            <person name="Peitsch M.C."/>
            <person name="Ivanov N.V."/>
        </authorList>
    </citation>
    <scope>NUCLEOTIDE SEQUENCE [LARGE SCALE GENOMIC DNA]</scope>
</reference>
<dbReference type="STRING" id="4096.A0A1U7V6V4"/>